<name>A0ACB0LBR5_TRIPR</name>
<gene>
    <name evidence="1" type="ORF">MILVUS5_LOCUS31659</name>
</gene>
<organism evidence="1 2">
    <name type="scientific">Trifolium pratense</name>
    <name type="common">Red clover</name>
    <dbReference type="NCBI Taxonomy" id="57577"/>
    <lineage>
        <taxon>Eukaryota</taxon>
        <taxon>Viridiplantae</taxon>
        <taxon>Streptophyta</taxon>
        <taxon>Embryophyta</taxon>
        <taxon>Tracheophyta</taxon>
        <taxon>Spermatophyta</taxon>
        <taxon>Magnoliopsida</taxon>
        <taxon>eudicotyledons</taxon>
        <taxon>Gunneridae</taxon>
        <taxon>Pentapetalae</taxon>
        <taxon>rosids</taxon>
        <taxon>fabids</taxon>
        <taxon>Fabales</taxon>
        <taxon>Fabaceae</taxon>
        <taxon>Papilionoideae</taxon>
        <taxon>50 kb inversion clade</taxon>
        <taxon>NPAAA clade</taxon>
        <taxon>Hologalegina</taxon>
        <taxon>IRL clade</taxon>
        <taxon>Trifolieae</taxon>
        <taxon>Trifolium</taxon>
    </lineage>
</organism>
<evidence type="ECO:0000313" key="1">
    <source>
        <dbReference type="EMBL" id="CAJ2666937.1"/>
    </source>
</evidence>
<proteinExistence type="predicted"/>
<protein>
    <submittedName>
        <fullName evidence="1">Uncharacterized protein</fullName>
    </submittedName>
</protein>
<reference evidence="1" key="1">
    <citation type="submission" date="2023-10" db="EMBL/GenBank/DDBJ databases">
        <authorList>
            <person name="Rodriguez Cubillos JULIANA M."/>
            <person name="De Vega J."/>
        </authorList>
    </citation>
    <scope>NUCLEOTIDE SEQUENCE</scope>
</reference>
<keyword evidence="2" id="KW-1185">Reference proteome</keyword>
<dbReference type="EMBL" id="CASHSV030000513">
    <property type="protein sequence ID" value="CAJ2666937.1"/>
    <property type="molecule type" value="Genomic_DNA"/>
</dbReference>
<sequence>MVKLLASYNDEVAKTVWDNAPQNGKYTSHKCSTKLQEVNSRFSAQAMNSLTLSCALNPKGGYRAFNIDTICTLVETYYPMDFYEQDKITFPFQLPLFLVDARQSTDLKNLSTVQILCSCLVATNRDKVYFLIDRLLRLIMTLPVSTATTERSFSAMKIIKTKLQNKMRGRFLAYSMFTLKEMLLQVLVQILLLTISSRSIYIEWHFKVCSLII</sequence>
<comment type="caution">
    <text evidence="1">The sequence shown here is derived from an EMBL/GenBank/DDBJ whole genome shotgun (WGS) entry which is preliminary data.</text>
</comment>
<dbReference type="Proteomes" id="UP001177021">
    <property type="component" value="Unassembled WGS sequence"/>
</dbReference>
<accession>A0ACB0LBR5</accession>
<evidence type="ECO:0000313" key="2">
    <source>
        <dbReference type="Proteomes" id="UP001177021"/>
    </source>
</evidence>